<dbReference type="RefSeq" id="WP_379568553.1">
    <property type="nucleotide sequence ID" value="NZ_JBHUFV010000003.1"/>
</dbReference>
<dbReference type="Proteomes" id="UP001597368">
    <property type="component" value="Unassembled WGS sequence"/>
</dbReference>
<evidence type="ECO:0000313" key="1">
    <source>
        <dbReference type="EMBL" id="MFD1930292.1"/>
    </source>
</evidence>
<organism evidence="1 2">
    <name type="scientific">Nonomuraea mangrovi</name>
    <dbReference type="NCBI Taxonomy" id="2316207"/>
    <lineage>
        <taxon>Bacteria</taxon>
        <taxon>Bacillati</taxon>
        <taxon>Actinomycetota</taxon>
        <taxon>Actinomycetes</taxon>
        <taxon>Streptosporangiales</taxon>
        <taxon>Streptosporangiaceae</taxon>
        <taxon>Nonomuraea</taxon>
    </lineage>
</organism>
<dbReference type="EMBL" id="JBHUFV010000003">
    <property type="protein sequence ID" value="MFD1930292.1"/>
    <property type="molecule type" value="Genomic_DNA"/>
</dbReference>
<proteinExistence type="predicted"/>
<name>A0ABW4SL74_9ACTN</name>
<gene>
    <name evidence="1" type="ORF">ACFSKW_02265</name>
</gene>
<reference evidence="2" key="1">
    <citation type="journal article" date="2019" name="Int. J. Syst. Evol. Microbiol.">
        <title>The Global Catalogue of Microorganisms (GCM) 10K type strain sequencing project: providing services to taxonomists for standard genome sequencing and annotation.</title>
        <authorList>
            <consortium name="The Broad Institute Genomics Platform"/>
            <consortium name="The Broad Institute Genome Sequencing Center for Infectious Disease"/>
            <person name="Wu L."/>
            <person name="Ma J."/>
        </authorList>
    </citation>
    <scope>NUCLEOTIDE SEQUENCE [LARGE SCALE GENOMIC DNA]</scope>
    <source>
        <strain evidence="2">ICMP 6774ER</strain>
    </source>
</reference>
<protein>
    <submittedName>
        <fullName evidence="1">Uncharacterized protein</fullName>
    </submittedName>
</protein>
<comment type="caution">
    <text evidence="1">The sequence shown here is derived from an EMBL/GenBank/DDBJ whole genome shotgun (WGS) entry which is preliminary data.</text>
</comment>
<evidence type="ECO:0000313" key="2">
    <source>
        <dbReference type="Proteomes" id="UP001597368"/>
    </source>
</evidence>
<sequence>MTLNTPYADLRRLLPGTTAWWLAPVMLGTASIGMDGAGSESV</sequence>
<accession>A0ABW4SL74</accession>
<keyword evidence="2" id="KW-1185">Reference proteome</keyword>